<feature type="signal peptide" evidence="1">
    <location>
        <begin position="1"/>
        <end position="23"/>
    </location>
</feature>
<dbReference type="AlphaFoldDB" id="A0A6I2KXP9"/>
<evidence type="ECO:0000313" key="3">
    <source>
        <dbReference type="Proteomes" id="UP000433309"/>
    </source>
</evidence>
<sequence length="619" mass="67305">MSLQNPSRRDLLLAALSATAVSAVPGLSLAAAATTPADAAFAKLLDDIADEVLNLSPTSATGLGMDKGQRAGLKSRLEDASPAGDAAWADEVQSIQRRLRALDRASLSAAAQIRYDTIAYAAESGALGLRFPFGGAASGFYGGTAPFPVTQQDGALTRIPEFLDVQHTIANADDAEAYLRRLAGMAVMLDQETARIADQARQGVMPPDFICRTALGQLQAFLKTPAASQKLVTSISERTQKQNIAGDWHERALKLVEGSVYPALARQIDTFSQAAAKATSVAGVHRLPNGEAYYEWALRLGTSTNYSAKEIHAIGLEQNKQLQSRIDAILKKQGISNGSVGERLLALSKDPQRFFADNDQGREQLIAYCNERVNAVRKLMPQISHLDLKVPLQIKRVPVDIEAGAPLGYMNFASLDGSRPAIYYVNLKSTTLWPKAEIATLTAHEGIPGHAWQGAYLAEHHDELPLISSLIGFNAFVEGWALYSEQLVDEFGLYVNDPFSQIGYLQAQQFRACRLVVDTGMHAMKWTREQAIRYLVENTGRGQQAMTSEIDRYTVSPGQACGYKMGHNEMLRQRERAKKALGGKFDLAGFNDALVQSCGVPLTVLPTVIDRYIAKQQKA</sequence>
<gene>
    <name evidence="2" type="ORF">GJ699_11145</name>
</gene>
<evidence type="ECO:0000256" key="1">
    <source>
        <dbReference type="SAM" id="SignalP"/>
    </source>
</evidence>
<proteinExistence type="predicted"/>
<keyword evidence="3" id="KW-1185">Reference proteome</keyword>
<dbReference type="EMBL" id="WKJK01000005">
    <property type="protein sequence ID" value="MRW90543.1"/>
    <property type="molecule type" value="Genomic_DNA"/>
</dbReference>
<dbReference type="InterPro" id="IPR006311">
    <property type="entry name" value="TAT_signal"/>
</dbReference>
<feature type="chain" id="PRO_5026264286" evidence="1">
    <location>
        <begin position="24"/>
        <end position="619"/>
    </location>
</feature>
<dbReference type="InterPro" id="IPR010281">
    <property type="entry name" value="DUF885"/>
</dbReference>
<organism evidence="2 3">
    <name type="scientific">Duganella guangzhouensis</name>
    <dbReference type="NCBI Taxonomy" id="2666084"/>
    <lineage>
        <taxon>Bacteria</taxon>
        <taxon>Pseudomonadati</taxon>
        <taxon>Pseudomonadota</taxon>
        <taxon>Betaproteobacteria</taxon>
        <taxon>Burkholderiales</taxon>
        <taxon>Oxalobacteraceae</taxon>
        <taxon>Telluria group</taxon>
        <taxon>Duganella</taxon>
    </lineage>
</organism>
<protein>
    <submittedName>
        <fullName evidence="2">DUF885 family protein</fullName>
    </submittedName>
</protein>
<evidence type="ECO:0000313" key="2">
    <source>
        <dbReference type="EMBL" id="MRW90543.1"/>
    </source>
</evidence>
<dbReference type="PROSITE" id="PS51318">
    <property type="entry name" value="TAT"/>
    <property type="match status" value="1"/>
</dbReference>
<name>A0A6I2KXP9_9BURK</name>
<reference evidence="2 3" key="1">
    <citation type="submission" date="2019-11" db="EMBL/GenBank/DDBJ databases">
        <title>Novel species isolated from a subtropical stream in China.</title>
        <authorList>
            <person name="Lu H."/>
        </authorList>
    </citation>
    <scope>NUCLEOTIDE SEQUENCE [LARGE SCALE GENOMIC DNA]</scope>
    <source>
        <strain evidence="2 3">FT80W</strain>
    </source>
</reference>
<dbReference type="PANTHER" id="PTHR33361:SF2">
    <property type="entry name" value="DUF885 DOMAIN-CONTAINING PROTEIN"/>
    <property type="match status" value="1"/>
</dbReference>
<dbReference type="RefSeq" id="WP_154376118.1">
    <property type="nucleotide sequence ID" value="NZ_WKJK01000005.1"/>
</dbReference>
<comment type="caution">
    <text evidence="2">The sequence shown here is derived from an EMBL/GenBank/DDBJ whole genome shotgun (WGS) entry which is preliminary data.</text>
</comment>
<dbReference type="Proteomes" id="UP000433309">
    <property type="component" value="Unassembled WGS sequence"/>
</dbReference>
<accession>A0A6I2KXP9</accession>
<dbReference type="Pfam" id="PF05960">
    <property type="entry name" value="DUF885"/>
    <property type="match status" value="1"/>
</dbReference>
<dbReference type="PANTHER" id="PTHR33361">
    <property type="entry name" value="GLR0591 PROTEIN"/>
    <property type="match status" value="1"/>
</dbReference>
<keyword evidence="1" id="KW-0732">Signal</keyword>